<dbReference type="Pfam" id="PF17868">
    <property type="entry name" value="AAA_lid_8"/>
    <property type="match status" value="1"/>
</dbReference>
<dbReference type="InterPro" id="IPR041538">
    <property type="entry name" value="RavA-like_AAA_lid"/>
</dbReference>
<dbReference type="Pfam" id="PF20030">
    <property type="entry name" value="bpMoxR"/>
    <property type="match status" value="1"/>
</dbReference>
<evidence type="ECO:0000313" key="3">
    <source>
        <dbReference type="EMBL" id="OUM87878.1"/>
    </source>
</evidence>
<evidence type="ECO:0000256" key="1">
    <source>
        <dbReference type="SAM" id="Coils"/>
    </source>
</evidence>
<dbReference type="SMART" id="SM00382">
    <property type="entry name" value="AAA"/>
    <property type="match status" value="1"/>
</dbReference>
<dbReference type="Gene3D" id="3.40.50.300">
    <property type="entry name" value="P-loop containing nucleotide triphosphate hydrolases"/>
    <property type="match status" value="1"/>
</dbReference>
<accession>A0A1Y3PRV4</accession>
<dbReference type="EMBL" id="LZRT01000068">
    <property type="protein sequence ID" value="OUM87878.1"/>
    <property type="molecule type" value="Genomic_DNA"/>
</dbReference>
<dbReference type="SUPFAM" id="SSF52540">
    <property type="entry name" value="P-loop containing nucleoside triphosphate hydrolases"/>
    <property type="match status" value="1"/>
</dbReference>
<sequence length="371" mass="42209">MFKKLVEIKTYLTGKFMERENVVDAMLVALLARQHVLLIGPPGTAKSALVVELAKIIQGANYFQWLLTRFTTPEELFGPVSLKELEKGVYKRNTAGKLPEAHVAFIDELFKANSAILNSLLTLINERIFYNNGHPMQTPLMTIVGASNEYPEEGEGLEALFDRFLLRFELDYIREKDSFLNMLKSGGNEKTPPSLTLEELQNMQFFAEMVSIPYEVFDTLFEIRQKLRDEGIHPSDRRFKQSLGLLQAKAMLEQRQEVRVEDILLLANALWETPEQKQAVTEIVRELAQDKVTAALERISAEAQEILNGITNSTSTDEAVEAAEKMKTLERELEQLSVKYPGRREEIESLQLRLKRNRDKIAHTIVGAIGL</sequence>
<name>A0A1Y3PRV4_9BACI</name>
<feature type="coiled-coil region" evidence="1">
    <location>
        <begin position="312"/>
        <end position="339"/>
    </location>
</feature>
<dbReference type="PANTHER" id="PTHR32204:SF0">
    <property type="entry name" value="ATPASE RAVA"/>
    <property type="match status" value="1"/>
</dbReference>
<gene>
    <name evidence="3" type="ORF">BAA01_12065</name>
</gene>
<dbReference type="InterPro" id="IPR027417">
    <property type="entry name" value="P-loop_NTPase"/>
</dbReference>
<proteinExistence type="predicted"/>
<comment type="caution">
    <text evidence="3">The sequence shown here is derived from an EMBL/GenBank/DDBJ whole genome shotgun (WGS) entry which is preliminary data.</text>
</comment>
<dbReference type="Proteomes" id="UP000196475">
    <property type="component" value="Unassembled WGS sequence"/>
</dbReference>
<dbReference type="AlphaFoldDB" id="A0A1Y3PRV4"/>
<dbReference type="InterPro" id="IPR045427">
    <property type="entry name" value="MoxR"/>
</dbReference>
<evidence type="ECO:0000313" key="4">
    <source>
        <dbReference type="Proteomes" id="UP000196475"/>
    </source>
</evidence>
<dbReference type="InterPro" id="IPR050513">
    <property type="entry name" value="RavA_ATPases"/>
</dbReference>
<keyword evidence="1" id="KW-0175">Coiled coil</keyword>
<feature type="domain" description="AAA+ ATPase" evidence="2">
    <location>
        <begin position="32"/>
        <end position="174"/>
    </location>
</feature>
<dbReference type="CDD" id="cd00009">
    <property type="entry name" value="AAA"/>
    <property type="match status" value="1"/>
</dbReference>
<protein>
    <submittedName>
        <fullName evidence="3">ATPase</fullName>
    </submittedName>
</protein>
<dbReference type="InterPro" id="IPR003593">
    <property type="entry name" value="AAA+_ATPase"/>
</dbReference>
<reference evidence="4" key="1">
    <citation type="submission" date="2016-06" db="EMBL/GenBank/DDBJ databases">
        <authorList>
            <person name="Nascimento L."/>
            <person name="Pereira R.V."/>
            <person name="Martins L.F."/>
            <person name="Quaggio R.B."/>
            <person name="Silva A.M."/>
            <person name="Setubal J.C."/>
        </authorList>
    </citation>
    <scope>NUCLEOTIDE SEQUENCE [LARGE SCALE GENOMIC DNA]</scope>
</reference>
<evidence type="ECO:0000259" key="2">
    <source>
        <dbReference type="SMART" id="SM00382"/>
    </source>
</evidence>
<organism evidence="3 4">
    <name type="scientific">Bacillus thermozeamaize</name>
    <dbReference type="NCBI Taxonomy" id="230954"/>
    <lineage>
        <taxon>Bacteria</taxon>
        <taxon>Bacillati</taxon>
        <taxon>Bacillota</taxon>
        <taxon>Bacilli</taxon>
        <taxon>Bacillales</taxon>
        <taxon>Bacillaceae</taxon>
        <taxon>Bacillus</taxon>
    </lineage>
</organism>
<dbReference type="PANTHER" id="PTHR32204">
    <property type="entry name" value="ATPASE RAVA"/>
    <property type="match status" value="1"/>
</dbReference>